<comment type="caution">
    <text evidence="2">The sequence shown here is derived from an EMBL/GenBank/DDBJ whole genome shotgun (WGS) entry which is preliminary data.</text>
</comment>
<organism evidence="2 3">
    <name type="scientific">Ruegeria profundi</name>
    <dbReference type="NCBI Taxonomy" id="1685378"/>
    <lineage>
        <taxon>Bacteria</taxon>
        <taxon>Pseudomonadati</taxon>
        <taxon>Pseudomonadota</taxon>
        <taxon>Alphaproteobacteria</taxon>
        <taxon>Rhodobacterales</taxon>
        <taxon>Roseobacteraceae</taxon>
        <taxon>Ruegeria</taxon>
    </lineage>
</organism>
<name>A0A0X3TW25_9RHOB</name>
<evidence type="ECO:0000313" key="2">
    <source>
        <dbReference type="EMBL" id="KUJ79854.1"/>
    </source>
</evidence>
<feature type="chain" id="PRO_5007054517" description="DNA primase" evidence="1">
    <location>
        <begin position="19"/>
        <end position="99"/>
    </location>
</feature>
<evidence type="ECO:0008006" key="4">
    <source>
        <dbReference type="Google" id="ProtNLM"/>
    </source>
</evidence>
<evidence type="ECO:0000313" key="3">
    <source>
        <dbReference type="Proteomes" id="UP000053690"/>
    </source>
</evidence>
<protein>
    <recommendedName>
        <fullName evidence="4">DNA primase</fullName>
    </recommendedName>
</protein>
<dbReference type="EMBL" id="LQBP01000003">
    <property type="protein sequence ID" value="KUJ79854.1"/>
    <property type="molecule type" value="Genomic_DNA"/>
</dbReference>
<dbReference type="AlphaFoldDB" id="A0A0X3TW25"/>
<accession>A0A0X3TW25</accession>
<keyword evidence="1" id="KW-0732">Signal</keyword>
<dbReference type="STRING" id="1685378.AVO44_06685"/>
<proteinExistence type="predicted"/>
<reference evidence="3" key="1">
    <citation type="submission" date="2015-12" db="EMBL/GenBank/DDBJ databases">
        <authorList>
            <person name="Zhang G."/>
            <person name="Stingl U."/>
        </authorList>
    </citation>
    <scope>NUCLEOTIDE SEQUENCE [LARGE SCALE GENOMIC DNA]</scope>
    <source>
        <strain evidence="3">ZGT108</strain>
    </source>
</reference>
<dbReference type="OrthoDB" id="7726473at2"/>
<dbReference type="RefSeq" id="WP_068334384.1">
    <property type="nucleotide sequence ID" value="NZ_LQBP01000003.1"/>
</dbReference>
<feature type="signal peptide" evidence="1">
    <location>
        <begin position="1"/>
        <end position="18"/>
    </location>
</feature>
<evidence type="ECO:0000256" key="1">
    <source>
        <dbReference type="SAM" id="SignalP"/>
    </source>
</evidence>
<dbReference type="Proteomes" id="UP000053690">
    <property type="component" value="Unassembled WGS sequence"/>
</dbReference>
<sequence length="99" mass="11127">MLRTALAAFVLLATPLAAEETKEQSCQYQADVVAAIQKARLDKVKERDVPQAVAETSPAWPENYNAAIPLITPWVYEQKMRDVRKKDLGAAWLELCLQQ</sequence>
<keyword evidence="3" id="KW-1185">Reference proteome</keyword>
<gene>
    <name evidence="2" type="ORF">AVO44_06685</name>
</gene>